<proteinExistence type="predicted"/>
<evidence type="ECO:0000313" key="2">
    <source>
        <dbReference type="Proteomes" id="UP000183180"/>
    </source>
</evidence>
<reference evidence="1 2" key="1">
    <citation type="submission" date="2016-10" db="EMBL/GenBank/DDBJ databases">
        <authorList>
            <person name="de Groot N.N."/>
        </authorList>
    </citation>
    <scope>NUCLEOTIDE SEQUENCE [LARGE SCALE GENOMIC DNA]</scope>
    <source>
        <strain evidence="1 2">DSM 44215</strain>
    </source>
</reference>
<name>A0A1H2E386_9ACTN</name>
<dbReference type="RefSeq" id="WP_074848325.1">
    <property type="nucleotide sequence ID" value="NZ_FNLM01000027.1"/>
</dbReference>
<protein>
    <submittedName>
        <fullName evidence="1">Uncharacterized protein</fullName>
    </submittedName>
</protein>
<dbReference type="OrthoDB" id="3177103at2"/>
<organism evidence="1 2">
    <name type="scientific">Gordonia westfalica</name>
    <dbReference type="NCBI Taxonomy" id="158898"/>
    <lineage>
        <taxon>Bacteria</taxon>
        <taxon>Bacillati</taxon>
        <taxon>Actinomycetota</taxon>
        <taxon>Actinomycetes</taxon>
        <taxon>Mycobacteriales</taxon>
        <taxon>Gordoniaceae</taxon>
        <taxon>Gordonia</taxon>
    </lineage>
</organism>
<gene>
    <name evidence="1" type="ORF">SAMN04488548_12748</name>
</gene>
<evidence type="ECO:0000313" key="1">
    <source>
        <dbReference type="EMBL" id="SDT89571.1"/>
    </source>
</evidence>
<dbReference type="EMBL" id="FNLM01000027">
    <property type="protein sequence ID" value="SDT89571.1"/>
    <property type="molecule type" value="Genomic_DNA"/>
</dbReference>
<dbReference type="Proteomes" id="UP000183180">
    <property type="component" value="Unassembled WGS sequence"/>
</dbReference>
<accession>A0A1H2E386</accession>
<dbReference type="AlphaFoldDB" id="A0A1H2E386"/>
<dbReference type="STRING" id="158898.SAMN04488548_12748"/>
<sequence>MTVTITSLLTSTVDPQRPGVKLPATLDPIRTLAGSLQGHPLIVLADEVDEGTTSNITVVRVPASTENVYIARWRNTLSYLESNTSLDEVWCVDGTDVELINAPPACRPGTMFVGFEHTVVGCSWMRRKHPSQAAWINEHEDLTLLNPGVIGGHRKTVVEFLTDMLQLWDKTDRSTDIGDMGVFNETCYTTWADRHVTGPRVVTPYKLVWAWNHSNEHAHSAFRHK</sequence>